<accession>A0ACB9KG32</accession>
<protein>
    <submittedName>
        <fullName evidence="1">Uncharacterized protein</fullName>
    </submittedName>
</protein>
<dbReference type="Proteomes" id="UP000828941">
    <property type="component" value="Chromosome 14"/>
</dbReference>
<evidence type="ECO:0000313" key="2">
    <source>
        <dbReference type="Proteomes" id="UP000828941"/>
    </source>
</evidence>
<dbReference type="EMBL" id="CM039439">
    <property type="protein sequence ID" value="KAI4296126.1"/>
    <property type="molecule type" value="Genomic_DNA"/>
</dbReference>
<keyword evidence="2" id="KW-1185">Reference proteome</keyword>
<sequence length="456" mass="51627">MGNEAHDQDYSRKQQAYQQQSHYSQNQKLKLLVLVILTNLLSIYVFTGPLSFHHYPSLSHSESNLILHELNSSKAQLAASQSLLAELHQKLNSTNLLVQALLIELSGEKDKPFKASSNVDHAPVKLGNEDSDSVAIVTSDELILAVGTHKLPFGYSPRLGSDEIHMPVGSACLDFHEELNQYMSYDIGGECPVDDVFSQRLMLKGCEPLPRRRCHPKSPTNYVEPTPLPESLWTTPPDTSIIWDPYACKSYQCLIDRKKKPGYLDCKDCFDLQGREKTRWLFDNGGLDFGIDQVLGTKPAGTIRIGFDIGGGTGTFAARMKERNVTIITSTLNLDGPFNNFIASRGLIPIHLSVSQRLPFFDNTLDILHSMHVLSNWIPDTMLEFALYDIYRVLRPGGLFWLDHFFCYGSQLNKTYVQMLDRVGFRKLRWHAGKKLDRGIKKNEWYFSALLEKPMT</sequence>
<reference evidence="1 2" key="1">
    <citation type="journal article" date="2022" name="DNA Res.">
        <title>Chromosomal-level genome assembly of the orchid tree Bauhinia variegata (Leguminosae; Cercidoideae) supports the allotetraploid origin hypothesis of Bauhinia.</title>
        <authorList>
            <person name="Zhong Y."/>
            <person name="Chen Y."/>
            <person name="Zheng D."/>
            <person name="Pang J."/>
            <person name="Liu Y."/>
            <person name="Luo S."/>
            <person name="Meng S."/>
            <person name="Qian L."/>
            <person name="Wei D."/>
            <person name="Dai S."/>
            <person name="Zhou R."/>
        </authorList>
    </citation>
    <scope>NUCLEOTIDE SEQUENCE [LARGE SCALE GENOMIC DNA]</scope>
    <source>
        <strain evidence="1">BV-YZ2020</strain>
    </source>
</reference>
<name>A0ACB9KG32_BAUVA</name>
<gene>
    <name evidence="1" type="ORF">L6164_036110</name>
</gene>
<organism evidence="1 2">
    <name type="scientific">Bauhinia variegata</name>
    <name type="common">Purple orchid tree</name>
    <name type="synonym">Phanera variegata</name>
    <dbReference type="NCBI Taxonomy" id="167791"/>
    <lineage>
        <taxon>Eukaryota</taxon>
        <taxon>Viridiplantae</taxon>
        <taxon>Streptophyta</taxon>
        <taxon>Embryophyta</taxon>
        <taxon>Tracheophyta</taxon>
        <taxon>Spermatophyta</taxon>
        <taxon>Magnoliopsida</taxon>
        <taxon>eudicotyledons</taxon>
        <taxon>Gunneridae</taxon>
        <taxon>Pentapetalae</taxon>
        <taxon>rosids</taxon>
        <taxon>fabids</taxon>
        <taxon>Fabales</taxon>
        <taxon>Fabaceae</taxon>
        <taxon>Cercidoideae</taxon>
        <taxon>Cercideae</taxon>
        <taxon>Bauhiniinae</taxon>
        <taxon>Bauhinia</taxon>
    </lineage>
</organism>
<evidence type="ECO:0000313" key="1">
    <source>
        <dbReference type="EMBL" id="KAI4296126.1"/>
    </source>
</evidence>
<proteinExistence type="predicted"/>
<comment type="caution">
    <text evidence="1">The sequence shown here is derived from an EMBL/GenBank/DDBJ whole genome shotgun (WGS) entry which is preliminary data.</text>
</comment>